<keyword evidence="2" id="KW-1003">Cell membrane</keyword>
<feature type="compositionally biased region" description="Low complexity" evidence="6">
    <location>
        <begin position="11"/>
        <end position="88"/>
    </location>
</feature>
<gene>
    <name evidence="9" type="ORF">NCTC1934_02437</name>
</gene>
<dbReference type="InterPro" id="IPR051791">
    <property type="entry name" value="Pra-immunoreactive"/>
</dbReference>
<dbReference type="RefSeq" id="WP_039809386.1">
    <property type="nucleotide sequence ID" value="NZ_UGRY01000002.1"/>
</dbReference>
<organism evidence="9 10">
    <name type="scientific">Nocardia otitidiscaviarum</name>
    <dbReference type="NCBI Taxonomy" id="1823"/>
    <lineage>
        <taxon>Bacteria</taxon>
        <taxon>Bacillati</taxon>
        <taxon>Actinomycetota</taxon>
        <taxon>Actinomycetes</taxon>
        <taxon>Mycobacteriales</taxon>
        <taxon>Nocardiaceae</taxon>
        <taxon>Nocardia</taxon>
    </lineage>
</organism>
<evidence type="ECO:0000256" key="2">
    <source>
        <dbReference type="ARBA" id="ARBA00022475"/>
    </source>
</evidence>
<feature type="region of interest" description="Disordered" evidence="6">
    <location>
        <begin position="1"/>
        <end position="98"/>
    </location>
</feature>
<keyword evidence="10" id="KW-1185">Reference proteome</keyword>
<dbReference type="OrthoDB" id="9793824at2"/>
<dbReference type="PANTHER" id="PTHR36115">
    <property type="entry name" value="PROLINE-RICH ANTIGEN HOMOLOG-RELATED"/>
    <property type="match status" value="1"/>
</dbReference>
<keyword evidence="3 7" id="KW-0812">Transmembrane</keyword>
<evidence type="ECO:0000313" key="9">
    <source>
        <dbReference type="EMBL" id="SUA76207.1"/>
    </source>
</evidence>
<proteinExistence type="predicted"/>
<name>A0A378YID6_9NOCA</name>
<comment type="subcellular location">
    <subcellularLocation>
        <location evidence="1">Cell membrane</location>
        <topology evidence="1">Multi-pass membrane protein</topology>
    </subcellularLocation>
</comment>
<dbReference type="PANTHER" id="PTHR36115:SF6">
    <property type="entry name" value="PROLINE-RICH ANTIGEN HOMOLOG"/>
    <property type="match status" value="1"/>
</dbReference>
<evidence type="ECO:0000256" key="4">
    <source>
        <dbReference type="ARBA" id="ARBA00022989"/>
    </source>
</evidence>
<feature type="transmembrane region" description="Helical" evidence="7">
    <location>
        <begin position="161"/>
        <end position="183"/>
    </location>
</feature>
<evidence type="ECO:0000256" key="6">
    <source>
        <dbReference type="SAM" id="MobiDB-lite"/>
    </source>
</evidence>
<dbReference type="InterPro" id="IPR010432">
    <property type="entry name" value="RDD"/>
</dbReference>
<keyword evidence="5 7" id="KW-0472">Membrane</keyword>
<evidence type="ECO:0000256" key="7">
    <source>
        <dbReference type="SAM" id="Phobius"/>
    </source>
</evidence>
<evidence type="ECO:0000313" key="10">
    <source>
        <dbReference type="Proteomes" id="UP000255467"/>
    </source>
</evidence>
<dbReference type="AlphaFoldDB" id="A0A378YID6"/>
<evidence type="ECO:0000256" key="3">
    <source>
        <dbReference type="ARBA" id="ARBA00022692"/>
    </source>
</evidence>
<dbReference type="Proteomes" id="UP000255467">
    <property type="component" value="Unassembled WGS sequence"/>
</dbReference>
<keyword evidence="4 7" id="KW-1133">Transmembrane helix</keyword>
<evidence type="ECO:0000256" key="5">
    <source>
        <dbReference type="ARBA" id="ARBA00023136"/>
    </source>
</evidence>
<protein>
    <submittedName>
        <fullName evidence="9">RDD family</fullName>
    </submittedName>
</protein>
<feature type="compositionally biased region" description="Pro residues" evidence="6">
    <location>
        <begin position="1"/>
        <end position="10"/>
    </location>
</feature>
<sequence length="257" mass="27275">MSYPNNPYPQQPGYGQQPYPQQPQYGQSNPGYPQQPQYGQSNPGYPQQPQYGQSNPGYPQQPQYGQSNPGYPQQPAHAAPQPGYGAPQPGYPAPGAPGGYAPYGPQAPLADWGSRAGAYIVDGLIFGLPASLLYVIASVAGTESITCSTTTGRCTGGGLSGVGVMFMLLAFVVGIAGLVFLVYKEGTTGQTPGKKMLGIRLVGETTGQPIGFGTAFIRKICHAADSFACYIGWLWPLWDEKRQTFADKIMKTVVVKG</sequence>
<dbReference type="STRING" id="1406858.GCA_000710895_02275"/>
<feature type="domain" description="RDD" evidence="8">
    <location>
        <begin position="110"/>
        <end position="250"/>
    </location>
</feature>
<evidence type="ECO:0000256" key="1">
    <source>
        <dbReference type="ARBA" id="ARBA00004651"/>
    </source>
</evidence>
<accession>A0A378YID6</accession>
<feature type="transmembrane region" description="Helical" evidence="7">
    <location>
        <begin position="119"/>
        <end position="141"/>
    </location>
</feature>
<dbReference type="GO" id="GO:0005886">
    <property type="term" value="C:plasma membrane"/>
    <property type="evidence" value="ECO:0007669"/>
    <property type="project" value="UniProtKB-SubCell"/>
</dbReference>
<dbReference type="EMBL" id="UGRY01000002">
    <property type="protein sequence ID" value="SUA76207.1"/>
    <property type="molecule type" value="Genomic_DNA"/>
</dbReference>
<reference evidence="9 10" key="1">
    <citation type="submission" date="2018-06" db="EMBL/GenBank/DDBJ databases">
        <authorList>
            <consortium name="Pathogen Informatics"/>
            <person name="Doyle S."/>
        </authorList>
    </citation>
    <scope>NUCLEOTIDE SEQUENCE [LARGE SCALE GENOMIC DNA]</scope>
    <source>
        <strain evidence="9 10">NCTC1934</strain>
    </source>
</reference>
<evidence type="ECO:0000259" key="8">
    <source>
        <dbReference type="Pfam" id="PF06271"/>
    </source>
</evidence>
<dbReference type="Pfam" id="PF06271">
    <property type="entry name" value="RDD"/>
    <property type="match status" value="1"/>
</dbReference>